<reference evidence="2 3" key="1">
    <citation type="submission" date="2023-03" db="EMBL/GenBank/DDBJ databases">
        <title>WGS of Gossypium arboreum.</title>
        <authorList>
            <person name="Yu D."/>
        </authorList>
    </citation>
    <scope>NUCLEOTIDE SEQUENCE [LARGE SCALE GENOMIC DNA]</scope>
    <source>
        <tissue evidence="2">Leaf</tissue>
    </source>
</reference>
<name>A0ABR0QAR5_GOSAR</name>
<organism evidence="2 3">
    <name type="scientific">Gossypium arboreum</name>
    <name type="common">Tree cotton</name>
    <name type="synonym">Gossypium nanking</name>
    <dbReference type="NCBI Taxonomy" id="29729"/>
    <lineage>
        <taxon>Eukaryota</taxon>
        <taxon>Viridiplantae</taxon>
        <taxon>Streptophyta</taxon>
        <taxon>Embryophyta</taxon>
        <taxon>Tracheophyta</taxon>
        <taxon>Spermatophyta</taxon>
        <taxon>Magnoliopsida</taxon>
        <taxon>eudicotyledons</taxon>
        <taxon>Gunneridae</taxon>
        <taxon>Pentapetalae</taxon>
        <taxon>rosids</taxon>
        <taxon>malvids</taxon>
        <taxon>Malvales</taxon>
        <taxon>Malvaceae</taxon>
        <taxon>Malvoideae</taxon>
        <taxon>Gossypium</taxon>
    </lineage>
</organism>
<gene>
    <name evidence="2" type="ORF">PVK06_012120</name>
</gene>
<sequence length="162" mass="19256">MPKNIFLIYKEKLLFKKGGSSHRWEQFCVTPKENTTILVVQEFYASFRDQDMRRLYDEIWKTVAVKGKEVQVTPQEICEFYNAPYYAKDFLDNIDLNTFRIIKKDDILKYLTQGRGLWNHRPNTELSTNFNQAITFPIAKMWMQLICTRIAPTLDAFHVNTF</sequence>
<comment type="caution">
    <text evidence="2">The sequence shown here is derived from an EMBL/GenBank/DDBJ whole genome shotgun (WGS) entry which is preliminary data.</text>
</comment>
<evidence type="ECO:0000313" key="3">
    <source>
        <dbReference type="Proteomes" id="UP001358586"/>
    </source>
</evidence>
<feature type="domain" description="Putative plant transposon protein" evidence="1">
    <location>
        <begin position="22"/>
        <end position="154"/>
    </location>
</feature>
<proteinExistence type="predicted"/>
<dbReference type="EMBL" id="JARKNE010000004">
    <property type="protein sequence ID" value="KAK5836336.1"/>
    <property type="molecule type" value="Genomic_DNA"/>
</dbReference>
<dbReference type="InterPro" id="IPR046796">
    <property type="entry name" value="Transposase_32_dom"/>
</dbReference>
<protein>
    <recommendedName>
        <fullName evidence="1">Putative plant transposon protein domain-containing protein</fullName>
    </recommendedName>
</protein>
<dbReference type="Proteomes" id="UP001358586">
    <property type="component" value="Chromosome 4"/>
</dbReference>
<accession>A0ABR0QAR5</accession>
<dbReference type="Pfam" id="PF20167">
    <property type="entry name" value="Transposase_32"/>
    <property type="match status" value="1"/>
</dbReference>
<evidence type="ECO:0000259" key="1">
    <source>
        <dbReference type="Pfam" id="PF20167"/>
    </source>
</evidence>
<keyword evidence="3" id="KW-1185">Reference proteome</keyword>
<evidence type="ECO:0000313" key="2">
    <source>
        <dbReference type="EMBL" id="KAK5836336.1"/>
    </source>
</evidence>